<dbReference type="EMBL" id="QNRQ01000003">
    <property type="protein sequence ID" value="RBP40987.1"/>
    <property type="molecule type" value="Genomic_DNA"/>
</dbReference>
<organism evidence="1 2">
    <name type="scientific">Eoetvoesiella caeni</name>
    <dbReference type="NCBI Taxonomy" id="645616"/>
    <lineage>
        <taxon>Bacteria</taxon>
        <taxon>Pseudomonadati</taxon>
        <taxon>Pseudomonadota</taxon>
        <taxon>Betaproteobacteria</taxon>
        <taxon>Burkholderiales</taxon>
        <taxon>Alcaligenaceae</taxon>
        <taxon>Eoetvoesiella</taxon>
    </lineage>
</organism>
<accession>A0A366HEQ4</accession>
<dbReference type="Proteomes" id="UP000253628">
    <property type="component" value="Unassembled WGS sequence"/>
</dbReference>
<dbReference type="RefSeq" id="WP_242341746.1">
    <property type="nucleotide sequence ID" value="NZ_JACCEU010000004.1"/>
</dbReference>
<gene>
    <name evidence="1" type="ORF">DFR37_103332</name>
</gene>
<keyword evidence="2" id="KW-1185">Reference proteome</keyword>
<proteinExistence type="predicted"/>
<evidence type="ECO:0000313" key="2">
    <source>
        <dbReference type="Proteomes" id="UP000253628"/>
    </source>
</evidence>
<reference evidence="1 2" key="1">
    <citation type="submission" date="2018-06" db="EMBL/GenBank/DDBJ databases">
        <title>Genomic Encyclopedia of Type Strains, Phase IV (KMG-IV): sequencing the most valuable type-strain genomes for metagenomic binning, comparative biology and taxonomic classification.</title>
        <authorList>
            <person name="Goeker M."/>
        </authorList>
    </citation>
    <scope>NUCLEOTIDE SEQUENCE [LARGE SCALE GENOMIC DNA]</scope>
    <source>
        <strain evidence="1 2">DSM 25520</strain>
    </source>
</reference>
<protein>
    <submittedName>
        <fullName evidence="1">Uncharacterized protein</fullName>
    </submittedName>
</protein>
<dbReference type="AlphaFoldDB" id="A0A366HEQ4"/>
<comment type="caution">
    <text evidence="1">The sequence shown here is derived from an EMBL/GenBank/DDBJ whole genome shotgun (WGS) entry which is preliminary data.</text>
</comment>
<evidence type="ECO:0000313" key="1">
    <source>
        <dbReference type="EMBL" id="RBP40987.1"/>
    </source>
</evidence>
<sequence>MYRLSALFSWLTGKRPSGYKFAPLVWAAFLTILSMPAPACAGIEAMNDFSKMDTSRFRWLETQEVHLRGIPAYWREFSSQAPAIQAAQSLAQYADRFQRVIAFKDSVLLSGVQAQWHWVAQVQSAPGGSRGRVSMLQIEGRQGLPQNPDTMHFPWLAHNARLDFSQESVVGGRRMVQQIYGASWPIDQITAYVQQNLRNSGWRIEPQIANAAGPDVWRRKASRLLVVSLPLGPGSAVFLNHVE</sequence>
<name>A0A366HEQ4_9BURK</name>